<sequence length="198" mass="22438">MFFRKLRLSQMHSGQNAVSSKSGPFKFVKSPSEKNIEKDVQCSRCHEYGHLFGLARAKFVDGYRIWSSKTDVVEETGNYDSPLVIDKTSRPIRSGTPPQRYSPTCHNTQSSSYQRDSRSPMSDTIMTKSCVSDVSANSSKSGIFNFIKSPSGDNVKNNVQCVWCHGKNHKFGENCEKFMKAYKKYSIGNDLGIHFKYF</sequence>
<evidence type="ECO:0000313" key="3">
    <source>
        <dbReference type="Proteomes" id="UP000325440"/>
    </source>
</evidence>
<gene>
    <name evidence="2" type="ORF">CINCED_3A005594</name>
</gene>
<name>A0A5E4MAR7_9HEMI</name>
<keyword evidence="3" id="KW-1185">Reference proteome</keyword>
<organism evidence="2 3">
    <name type="scientific">Cinara cedri</name>
    <dbReference type="NCBI Taxonomy" id="506608"/>
    <lineage>
        <taxon>Eukaryota</taxon>
        <taxon>Metazoa</taxon>
        <taxon>Ecdysozoa</taxon>
        <taxon>Arthropoda</taxon>
        <taxon>Hexapoda</taxon>
        <taxon>Insecta</taxon>
        <taxon>Pterygota</taxon>
        <taxon>Neoptera</taxon>
        <taxon>Paraneoptera</taxon>
        <taxon>Hemiptera</taxon>
        <taxon>Sternorrhyncha</taxon>
        <taxon>Aphidomorpha</taxon>
        <taxon>Aphidoidea</taxon>
        <taxon>Aphididae</taxon>
        <taxon>Lachninae</taxon>
        <taxon>Cinara</taxon>
    </lineage>
</organism>
<accession>A0A5E4MAR7</accession>
<reference evidence="2 3" key="1">
    <citation type="submission" date="2019-08" db="EMBL/GenBank/DDBJ databases">
        <authorList>
            <person name="Alioto T."/>
            <person name="Alioto T."/>
            <person name="Gomez Garrido J."/>
        </authorList>
    </citation>
    <scope>NUCLEOTIDE SEQUENCE [LARGE SCALE GENOMIC DNA]</scope>
</reference>
<feature type="compositionally biased region" description="Polar residues" evidence="1">
    <location>
        <begin position="96"/>
        <end position="121"/>
    </location>
</feature>
<protein>
    <submittedName>
        <fullName evidence="2">Uncharacterized protein</fullName>
    </submittedName>
</protein>
<dbReference type="Proteomes" id="UP000325440">
    <property type="component" value="Unassembled WGS sequence"/>
</dbReference>
<feature type="region of interest" description="Disordered" evidence="1">
    <location>
        <begin position="83"/>
        <end position="121"/>
    </location>
</feature>
<proteinExistence type="predicted"/>
<evidence type="ECO:0000313" key="2">
    <source>
        <dbReference type="EMBL" id="VVC29193.1"/>
    </source>
</evidence>
<dbReference type="AlphaFoldDB" id="A0A5E4MAR7"/>
<evidence type="ECO:0000256" key="1">
    <source>
        <dbReference type="SAM" id="MobiDB-lite"/>
    </source>
</evidence>
<dbReference type="EMBL" id="CABPRJ010000488">
    <property type="protein sequence ID" value="VVC29193.1"/>
    <property type="molecule type" value="Genomic_DNA"/>
</dbReference>